<keyword evidence="1" id="KW-0378">Hydrolase</keyword>
<evidence type="ECO:0000313" key="3">
    <source>
        <dbReference type="EMBL" id="QDL09090.1"/>
    </source>
</evidence>
<dbReference type="InterPro" id="IPR029058">
    <property type="entry name" value="AB_hydrolase_fold"/>
</dbReference>
<sequence>MYSKSGVGNLEYELANIPLKMDNLSINHPIIEQLWQSPPEPINQILDAPSPPAILLSPNREWMVELERPLLVPISLLAETEVPLAGLLINPKTNAPAHPNPFQTMRIRGFPFLEMSKTVALPDNAQIGYLKWSPDSRKLAFTLTQATGLELWFVDVADFIPKQLTQPVLNAAYGKPYRWLSDETLICKFILGERPKPPSEPAVPPGPLIQENLKGKSPTRTYTNLLQNPHDEALLEYYLTSTLEKVTLHGQRTLLVSSSLIHEAIPSPDSKFILLTTLHRPFSYQVPISYFPKKIEVIEDTGKWVYQVADVPLVVRRTTKFDEVRTGRRGISWRSDVKATLSWLEALDEGDPTRDVPKRDALFELDAPFTDTPKQLWESEYRFANLAWGKEDVALVSERWYDTRKERIWRIYPQAPETPPQLLFDRSYEDKYTDPGSALMTVGSYRYRVLRFAPQGNIIYLSGQGASPNGAYPFLDWFDLETGHKQRLWQCQDPYLEEIACVLDDEAQTVIIRRQSQTEPPNYFLLNRHENQSPIALTHYQDPAPQLAGVYGELVKYQRADGVQLSAKLYLPPGYDAKRDGPLPMLFWVYPEEFKDKEFAGQITKSENTFSRPSRASVLFLLTQRYAVLSGPTLPIIGEGDLEPNDTYVEQLIAGAQAAVDYVVERGIADPKRIGISGHSYGAFTTVNLLIHTDLFRIGIARSGAYNRTLTPFGFQGEQRNFWEAQQTYIHMSPFTHAAKIKAPLLLIHGEKDTNPGTYPLQTERLYEALKGLGATVRLVVLPLEDHGYRSREGVAHALWEMVNWCDKYLS</sequence>
<dbReference type="AlphaFoldDB" id="A0A856MFR7"/>
<dbReference type="InterPro" id="IPR001375">
    <property type="entry name" value="Peptidase_S9_cat"/>
</dbReference>
<dbReference type="EMBL" id="CP030118">
    <property type="protein sequence ID" value="QDL09090.1"/>
    <property type="molecule type" value="Genomic_DNA"/>
</dbReference>
<evidence type="ECO:0000313" key="4">
    <source>
        <dbReference type="Proteomes" id="UP000503129"/>
    </source>
</evidence>
<dbReference type="PANTHER" id="PTHR42776:SF28">
    <property type="entry name" value="GLUTAMYL ENDOPEPTIDASE, CHLOROPLASTIC-RELATED"/>
    <property type="match status" value="1"/>
</dbReference>
<dbReference type="KEGG" id="bsen:DP114_15325"/>
<gene>
    <name evidence="3" type="ORF">DP114_15325</name>
</gene>
<dbReference type="GO" id="GO:0004252">
    <property type="term" value="F:serine-type endopeptidase activity"/>
    <property type="evidence" value="ECO:0007669"/>
    <property type="project" value="TreeGrafter"/>
</dbReference>
<dbReference type="SUPFAM" id="SSF82171">
    <property type="entry name" value="DPP6 N-terminal domain-like"/>
    <property type="match status" value="1"/>
</dbReference>
<dbReference type="Pfam" id="PF00326">
    <property type="entry name" value="Peptidase_S9"/>
    <property type="match status" value="1"/>
</dbReference>
<accession>A0A856MFR7</accession>
<dbReference type="Gene3D" id="3.40.50.1820">
    <property type="entry name" value="alpha/beta hydrolase"/>
    <property type="match status" value="1"/>
</dbReference>
<keyword evidence="4" id="KW-1185">Reference proteome</keyword>
<dbReference type="Gene3D" id="2.120.10.30">
    <property type="entry name" value="TolB, C-terminal domain"/>
    <property type="match status" value="1"/>
</dbReference>
<dbReference type="Proteomes" id="UP000503129">
    <property type="component" value="Chromosome"/>
</dbReference>
<dbReference type="RefSeq" id="WP_171976475.1">
    <property type="nucleotide sequence ID" value="NZ_CAWOXK010000001.1"/>
</dbReference>
<protein>
    <submittedName>
        <fullName evidence="3">S9 family peptidase</fullName>
    </submittedName>
</protein>
<reference evidence="3 4" key="1">
    <citation type="submission" date="2018-06" db="EMBL/GenBank/DDBJ databases">
        <title>Comparative genomics of Brasilonema spp. strains.</title>
        <authorList>
            <person name="Alvarenga D.O."/>
            <person name="Fiore M.F."/>
            <person name="Varani A.M."/>
        </authorList>
    </citation>
    <scope>NUCLEOTIDE SEQUENCE [LARGE SCALE GENOMIC DNA]</scope>
    <source>
        <strain evidence="3 4">CENA114</strain>
    </source>
</reference>
<organism evidence="3 4">
    <name type="scientific">Brasilonema sennae CENA114</name>
    <dbReference type="NCBI Taxonomy" id="415709"/>
    <lineage>
        <taxon>Bacteria</taxon>
        <taxon>Bacillati</taxon>
        <taxon>Cyanobacteriota</taxon>
        <taxon>Cyanophyceae</taxon>
        <taxon>Nostocales</taxon>
        <taxon>Scytonemataceae</taxon>
        <taxon>Brasilonema</taxon>
        <taxon>Bromeliae group (in: Brasilonema)</taxon>
    </lineage>
</organism>
<dbReference type="InterPro" id="IPR011042">
    <property type="entry name" value="6-blade_b-propeller_TolB-like"/>
</dbReference>
<evidence type="ECO:0000256" key="1">
    <source>
        <dbReference type="ARBA" id="ARBA00022801"/>
    </source>
</evidence>
<dbReference type="PANTHER" id="PTHR42776">
    <property type="entry name" value="SERINE PEPTIDASE S9 FAMILY MEMBER"/>
    <property type="match status" value="1"/>
</dbReference>
<dbReference type="SUPFAM" id="SSF53474">
    <property type="entry name" value="alpha/beta-Hydrolases"/>
    <property type="match status" value="1"/>
</dbReference>
<dbReference type="GO" id="GO:0006508">
    <property type="term" value="P:proteolysis"/>
    <property type="evidence" value="ECO:0007669"/>
    <property type="project" value="InterPro"/>
</dbReference>
<feature type="domain" description="Peptidase S9 prolyl oligopeptidase catalytic" evidence="2">
    <location>
        <begin position="657"/>
        <end position="810"/>
    </location>
</feature>
<proteinExistence type="predicted"/>
<evidence type="ECO:0000259" key="2">
    <source>
        <dbReference type="Pfam" id="PF00326"/>
    </source>
</evidence>
<name>A0A856MFR7_9CYAN</name>